<keyword evidence="2" id="KW-1185">Reference proteome</keyword>
<dbReference type="AlphaFoldDB" id="A0A8X6MI13"/>
<proteinExistence type="predicted"/>
<organism evidence="1 2">
    <name type="scientific">Trichonephila inaurata madagascariensis</name>
    <dbReference type="NCBI Taxonomy" id="2747483"/>
    <lineage>
        <taxon>Eukaryota</taxon>
        <taxon>Metazoa</taxon>
        <taxon>Ecdysozoa</taxon>
        <taxon>Arthropoda</taxon>
        <taxon>Chelicerata</taxon>
        <taxon>Arachnida</taxon>
        <taxon>Araneae</taxon>
        <taxon>Araneomorphae</taxon>
        <taxon>Entelegynae</taxon>
        <taxon>Araneoidea</taxon>
        <taxon>Nephilidae</taxon>
        <taxon>Trichonephila</taxon>
        <taxon>Trichonephila inaurata</taxon>
    </lineage>
</organism>
<comment type="caution">
    <text evidence="1">The sequence shown here is derived from an EMBL/GenBank/DDBJ whole genome shotgun (WGS) entry which is preliminary data.</text>
</comment>
<evidence type="ECO:0000313" key="2">
    <source>
        <dbReference type="Proteomes" id="UP000886998"/>
    </source>
</evidence>
<name>A0A8X6MI13_9ARAC</name>
<dbReference type="Proteomes" id="UP000886998">
    <property type="component" value="Unassembled WGS sequence"/>
</dbReference>
<dbReference type="EMBL" id="BMAV01026811">
    <property type="protein sequence ID" value="GFS53517.1"/>
    <property type="molecule type" value="Genomic_DNA"/>
</dbReference>
<protein>
    <submittedName>
        <fullName evidence="1">Uncharacterized protein</fullName>
    </submittedName>
</protein>
<gene>
    <name evidence="1" type="ORF">TNIN_347071</name>
</gene>
<accession>A0A8X6MI13</accession>
<evidence type="ECO:0000313" key="1">
    <source>
        <dbReference type="EMBL" id="GFS53517.1"/>
    </source>
</evidence>
<reference evidence="1" key="1">
    <citation type="submission" date="2020-08" db="EMBL/GenBank/DDBJ databases">
        <title>Multicomponent nature underlies the extraordinary mechanical properties of spider dragline silk.</title>
        <authorList>
            <person name="Kono N."/>
            <person name="Nakamura H."/>
            <person name="Mori M."/>
            <person name="Yoshida Y."/>
            <person name="Ohtoshi R."/>
            <person name="Malay A.D."/>
            <person name="Moran D.A.P."/>
            <person name="Tomita M."/>
            <person name="Numata K."/>
            <person name="Arakawa K."/>
        </authorList>
    </citation>
    <scope>NUCLEOTIDE SEQUENCE</scope>
</reference>
<sequence length="85" mass="9780">MRSHFRKEYLGQLIQRHGHKDCELKVGDIVLVGCENLKRELAHRSCSRAFYWQRRACSSVEGEDLKWHIDSTGEKTVSSGGVLLH</sequence>